<feature type="region of interest" description="Disordered" evidence="1">
    <location>
        <begin position="74"/>
        <end position="113"/>
    </location>
</feature>
<dbReference type="Proteomes" id="UP001371456">
    <property type="component" value="Unassembled WGS sequence"/>
</dbReference>
<protein>
    <submittedName>
        <fullName evidence="2">Uncharacterized protein</fullName>
    </submittedName>
</protein>
<reference evidence="2 3" key="1">
    <citation type="submission" date="2024-02" db="EMBL/GenBank/DDBJ databases">
        <title>de novo genome assembly of Solanum bulbocastanum strain 11H21.</title>
        <authorList>
            <person name="Hosaka A.J."/>
        </authorList>
    </citation>
    <scope>NUCLEOTIDE SEQUENCE [LARGE SCALE GENOMIC DNA]</scope>
    <source>
        <tissue evidence="2">Young leaves</tissue>
    </source>
</reference>
<evidence type="ECO:0000313" key="3">
    <source>
        <dbReference type="Proteomes" id="UP001371456"/>
    </source>
</evidence>
<sequence>MGVWEETPKIWNWKSFSKMIVLIALCRKDSFDDMIESVIEVGELTCKPNDLAYIEDNVNVVPLIEPTNSFNGDNDSIRNEILSDHSKESLGDNSNESLDNHQMNIHDDPTNVENLPVDVEDLEPECC</sequence>
<gene>
    <name evidence="2" type="ORF">RDI58_024567</name>
</gene>
<proteinExistence type="predicted"/>
<evidence type="ECO:0000313" key="2">
    <source>
        <dbReference type="EMBL" id="KAK6777849.1"/>
    </source>
</evidence>
<name>A0AAN8Y3G3_SOLBU</name>
<accession>A0AAN8Y3G3</accession>
<feature type="compositionally biased region" description="Basic and acidic residues" evidence="1">
    <location>
        <begin position="75"/>
        <end position="90"/>
    </location>
</feature>
<dbReference type="EMBL" id="JBANQN010000010">
    <property type="protein sequence ID" value="KAK6777849.1"/>
    <property type="molecule type" value="Genomic_DNA"/>
</dbReference>
<comment type="caution">
    <text evidence="2">The sequence shown here is derived from an EMBL/GenBank/DDBJ whole genome shotgun (WGS) entry which is preliminary data.</text>
</comment>
<dbReference type="AlphaFoldDB" id="A0AAN8Y3G3"/>
<evidence type="ECO:0000256" key="1">
    <source>
        <dbReference type="SAM" id="MobiDB-lite"/>
    </source>
</evidence>
<keyword evidence="3" id="KW-1185">Reference proteome</keyword>
<organism evidence="2 3">
    <name type="scientific">Solanum bulbocastanum</name>
    <name type="common">Wild potato</name>
    <dbReference type="NCBI Taxonomy" id="147425"/>
    <lineage>
        <taxon>Eukaryota</taxon>
        <taxon>Viridiplantae</taxon>
        <taxon>Streptophyta</taxon>
        <taxon>Embryophyta</taxon>
        <taxon>Tracheophyta</taxon>
        <taxon>Spermatophyta</taxon>
        <taxon>Magnoliopsida</taxon>
        <taxon>eudicotyledons</taxon>
        <taxon>Gunneridae</taxon>
        <taxon>Pentapetalae</taxon>
        <taxon>asterids</taxon>
        <taxon>lamiids</taxon>
        <taxon>Solanales</taxon>
        <taxon>Solanaceae</taxon>
        <taxon>Solanoideae</taxon>
        <taxon>Solaneae</taxon>
        <taxon>Solanum</taxon>
    </lineage>
</organism>
<feature type="compositionally biased region" description="Polar residues" evidence="1">
    <location>
        <begin position="91"/>
        <end position="103"/>
    </location>
</feature>